<dbReference type="Proteomes" id="UP000198755">
    <property type="component" value="Unassembled WGS sequence"/>
</dbReference>
<feature type="compositionally biased region" description="Polar residues" evidence="1">
    <location>
        <begin position="71"/>
        <end position="82"/>
    </location>
</feature>
<proteinExistence type="predicted"/>
<dbReference type="AlphaFoldDB" id="A0A1I4DB15"/>
<evidence type="ECO:0000313" key="3">
    <source>
        <dbReference type="Proteomes" id="UP000198755"/>
    </source>
</evidence>
<sequence length="287" mass="32036">MCNVPLGYQRESKNIEMVPADEELLQKIFAIICGMARSERSSGADRYPRRSTQFDASKVRHETARPRFTGRKSQGNSASPSRPQGKPKKGVALRRAHRRILLTSTHRTRCSNPSRAHAAGWRRSFLAKCSFEEVAVAGARQLARPRDPRGGVHFFHQETSGLPERRERDCGHAGVRPVAPSPGSRPTGPPPLWGFGRDGACAAATEKDLKMSHSKAIRLIFFRFRDLKTPYHLRLAARNAIHGTLAHPEVAALSDDRRTPRPKPRPCLPRNSVRRLAALDPTSSLRR</sequence>
<evidence type="ECO:0000256" key="1">
    <source>
        <dbReference type="SAM" id="MobiDB-lite"/>
    </source>
</evidence>
<name>A0A1I4DB15_9HYPH</name>
<accession>A0A1I4DB15</accession>
<evidence type="ECO:0000313" key="2">
    <source>
        <dbReference type="EMBL" id="SFK89316.1"/>
    </source>
</evidence>
<gene>
    <name evidence="2" type="ORF">SAMN05444581_1431</name>
</gene>
<organism evidence="2 3">
    <name type="scientific">Methylocapsa palsarum</name>
    <dbReference type="NCBI Taxonomy" id="1612308"/>
    <lineage>
        <taxon>Bacteria</taxon>
        <taxon>Pseudomonadati</taxon>
        <taxon>Pseudomonadota</taxon>
        <taxon>Alphaproteobacteria</taxon>
        <taxon>Hyphomicrobiales</taxon>
        <taxon>Beijerinckiaceae</taxon>
        <taxon>Methylocapsa</taxon>
    </lineage>
</organism>
<feature type="region of interest" description="Disordered" evidence="1">
    <location>
        <begin position="161"/>
        <end position="190"/>
    </location>
</feature>
<feature type="compositionally biased region" description="Basic residues" evidence="1">
    <location>
        <begin position="85"/>
        <end position="94"/>
    </location>
</feature>
<keyword evidence="3" id="KW-1185">Reference proteome</keyword>
<feature type="region of interest" description="Disordered" evidence="1">
    <location>
        <begin position="252"/>
        <end position="287"/>
    </location>
</feature>
<reference evidence="2 3" key="1">
    <citation type="submission" date="2016-10" db="EMBL/GenBank/DDBJ databases">
        <authorList>
            <person name="de Groot N.N."/>
        </authorList>
    </citation>
    <scope>NUCLEOTIDE SEQUENCE [LARGE SCALE GENOMIC DNA]</scope>
    <source>
        <strain evidence="2 3">NE2</strain>
    </source>
</reference>
<dbReference type="EMBL" id="FOSN01000043">
    <property type="protein sequence ID" value="SFK89316.1"/>
    <property type="molecule type" value="Genomic_DNA"/>
</dbReference>
<protein>
    <submittedName>
        <fullName evidence="2">Uncharacterized protein</fullName>
    </submittedName>
</protein>
<feature type="region of interest" description="Disordered" evidence="1">
    <location>
        <begin position="40"/>
        <end position="94"/>
    </location>
</feature>